<evidence type="ECO:0000313" key="4">
    <source>
        <dbReference type="EMBL" id="QOW41831.1"/>
    </source>
</evidence>
<reference evidence="4 6" key="2">
    <citation type="submission" date="2020-02" db="EMBL/GenBank/DDBJ databases">
        <title>Tigecycline-resistant Acinetobacter species from pigs and migratory birds.</title>
        <authorList>
            <person name="Chen C."/>
            <person name="Sun J."/>
            <person name="Liao X.-P."/>
            <person name="Liu Y.-H."/>
        </authorList>
    </citation>
    <scope>NUCLEOTIDE SEQUENCE [LARGE SCALE GENOMIC DNA]</scope>
    <source>
        <strain evidence="4 6">C15_T</strain>
    </source>
</reference>
<feature type="region of interest" description="Disordered" evidence="1">
    <location>
        <begin position="1"/>
        <end position="60"/>
    </location>
</feature>
<dbReference type="RefSeq" id="WP_005176699.1">
    <property type="nucleotide sequence ID" value="NZ_CAXNYR010000001.1"/>
</dbReference>
<organism evidence="3 5">
    <name type="scientific">Acinetobacter indicus</name>
    <dbReference type="NCBI Taxonomy" id="756892"/>
    <lineage>
        <taxon>Bacteria</taxon>
        <taxon>Pseudomonadati</taxon>
        <taxon>Pseudomonadota</taxon>
        <taxon>Gammaproteobacteria</taxon>
        <taxon>Moraxellales</taxon>
        <taxon>Moraxellaceae</taxon>
        <taxon>Acinetobacter</taxon>
    </lineage>
</organism>
<reference evidence="2" key="3">
    <citation type="submission" date="2023-10" db="EMBL/GenBank/DDBJ databases">
        <authorList>
            <person name="Sykes E.M.E."/>
            <person name="Khan I.U.H."/>
            <person name="Kumar A."/>
        </authorList>
    </citation>
    <scope>NUCLEOTIDE SEQUENCE</scope>
    <source>
        <strain evidence="2">IK5</strain>
    </source>
</reference>
<evidence type="ECO:0000313" key="6">
    <source>
        <dbReference type="Proteomes" id="UP000593812"/>
    </source>
</evidence>
<evidence type="ECO:0000313" key="3">
    <source>
        <dbReference type="EMBL" id="QIC70638.1"/>
    </source>
</evidence>
<dbReference type="EMBL" id="CP048654">
    <property type="protein sequence ID" value="QOW41831.1"/>
    <property type="molecule type" value="Genomic_DNA"/>
</dbReference>
<evidence type="ECO:0000313" key="2">
    <source>
        <dbReference type="EMBL" id="MDV4315271.1"/>
    </source>
</evidence>
<dbReference type="EMBL" id="CP044455">
    <property type="protein sequence ID" value="QIC70638.1"/>
    <property type="molecule type" value="Genomic_DNA"/>
</dbReference>
<dbReference type="Proteomes" id="UP001284654">
    <property type="component" value="Unassembled WGS sequence"/>
</dbReference>
<name>A0A7H8VD31_9GAMM</name>
<dbReference type="AlphaFoldDB" id="A0A7H8VD31"/>
<dbReference type="Proteomes" id="UP000593812">
    <property type="component" value="Chromosome"/>
</dbReference>
<evidence type="ECO:0000256" key="1">
    <source>
        <dbReference type="SAM" id="MobiDB-lite"/>
    </source>
</evidence>
<sequence length="60" mass="6792">MSKQQPTSKKPVVKLPFPMPSAEEKAQMDALHNQVRPKDEGYADKLFPPPRGTRKSMGKR</sequence>
<accession>A0A7H8VD31</accession>
<dbReference type="Proteomes" id="UP000503440">
    <property type="component" value="Chromosome"/>
</dbReference>
<evidence type="ECO:0000313" key="5">
    <source>
        <dbReference type="Proteomes" id="UP000503440"/>
    </source>
</evidence>
<dbReference type="GeneID" id="69465453"/>
<gene>
    <name evidence="3" type="ORF">FSC09_09530</name>
    <name evidence="4" type="ORF">G0027_02575</name>
    <name evidence="2" type="ORF">MSG88_05725</name>
</gene>
<proteinExistence type="predicted"/>
<protein>
    <submittedName>
        <fullName evidence="3">Uncharacterized protein</fullName>
    </submittedName>
</protein>
<reference evidence="3 5" key="1">
    <citation type="submission" date="2019-09" db="EMBL/GenBank/DDBJ databases">
        <title>Non-baumannii Acinetobacter spp. carrying blaNDM-1 isolated in China.</title>
        <authorList>
            <person name="Cui C."/>
            <person name="Chen C."/>
            <person name="Sun J."/>
            <person name="Liu Y."/>
        </authorList>
    </citation>
    <scope>NUCLEOTIDE SEQUENCE [LARGE SCALE GENOMIC DNA]</scope>
    <source>
        <strain evidence="3 5">B18</strain>
    </source>
</reference>
<dbReference type="EMBL" id="JAWJYY010000001">
    <property type="protein sequence ID" value="MDV4315271.1"/>
    <property type="molecule type" value="Genomic_DNA"/>
</dbReference>